<dbReference type="InterPro" id="IPR013216">
    <property type="entry name" value="Methyltransf_11"/>
</dbReference>
<evidence type="ECO:0000256" key="3">
    <source>
        <dbReference type="ARBA" id="ARBA00022688"/>
    </source>
</evidence>
<dbReference type="GO" id="GO:0010420">
    <property type="term" value="F:polyprenyldihydroxybenzoate methyltransferase activity"/>
    <property type="evidence" value="ECO:0007669"/>
    <property type="project" value="InterPro"/>
</dbReference>
<dbReference type="GO" id="GO:0061542">
    <property type="term" value="F:3-demethylubiquinol 3-O-methyltransferase activity"/>
    <property type="evidence" value="ECO:0007669"/>
    <property type="project" value="InterPro"/>
</dbReference>
<dbReference type="NCBIfam" id="TIGR01983">
    <property type="entry name" value="UbiG"/>
    <property type="match status" value="1"/>
</dbReference>
<dbReference type="EMBL" id="QGKU01000025">
    <property type="protein sequence ID" value="PWR03610.1"/>
    <property type="molecule type" value="Genomic_DNA"/>
</dbReference>
<keyword evidence="3" id="KW-0831">Ubiquinone biosynthesis</keyword>
<proteinExistence type="predicted"/>
<organism evidence="6 7">
    <name type="scientific">Meridianimarinicoccus roseus</name>
    <dbReference type="NCBI Taxonomy" id="2072018"/>
    <lineage>
        <taxon>Bacteria</taxon>
        <taxon>Pseudomonadati</taxon>
        <taxon>Pseudomonadota</taxon>
        <taxon>Alphaproteobacteria</taxon>
        <taxon>Rhodobacterales</taxon>
        <taxon>Paracoccaceae</taxon>
        <taxon>Meridianimarinicoccus</taxon>
    </lineage>
</organism>
<dbReference type="AlphaFoldDB" id="A0A2V2LDH6"/>
<name>A0A2V2LDH6_9RHOB</name>
<keyword evidence="7" id="KW-1185">Reference proteome</keyword>
<dbReference type="PANTHER" id="PTHR43464:SF19">
    <property type="entry name" value="UBIQUINONE BIOSYNTHESIS O-METHYLTRANSFERASE, MITOCHONDRIAL"/>
    <property type="match status" value="1"/>
</dbReference>
<sequence length="250" mass="26914">MTRSSAAGPRRNDQSIYDTHADRWWSDEVRWVRTLKNMVPGRLSWFDKFADWEGRKVLDLGCAGGFMAEALAQRGAEVTGIDPSTGAIGAARAHAAQAGLAVKYDVGQGEALPYDDGTFDRVVCVDVLEHVGDLGAVLDEVRRVLRPGGLFLFDTINRNPLARFAVVTMAEGVLRLLPRGTHDPAMFIKPGELRAALEARGFGVGPMTGLGPRGVNRRGDPVFGRLPGTALLYMGTARKPGGNDQISEAA</sequence>
<dbReference type="PANTHER" id="PTHR43464">
    <property type="entry name" value="METHYLTRANSFERASE"/>
    <property type="match status" value="1"/>
</dbReference>
<dbReference type="CDD" id="cd02440">
    <property type="entry name" value="AdoMet_MTases"/>
    <property type="match status" value="1"/>
</dbReference>
<evidence type="ECO:0000256" key="4">
    <source>
        <dbReference type="ARBA" id="ARBA00022691"/>
    </source>
</evidence>
<dbReference type="Pfam" id="PF08241">
    <property type="entry name" value="Methyltransf_11"/>
    <property type="match status" value="1"/>
</dbReference>
<evidence type="ECO:0000256" key="2">
    <source>
        <dbReference type="ARBA" id="ARBA00022679"/>
    </source>
</evidence>
<keyword evidence="2 6" id="KW-0808">Transferase</keyword>
<accession>A0A2V2LDH6</accession>
<evidence type="ECO:0000313" key="7">
    <source>
        <dbReference type="Proteomes" id="UP000245680"/>
    </source>
</evidence>
<feature type="domain" description="Methyltransferase type 11" evidence="5">
    <location>
        <begin position="58"/>
        <end position="153"/>
    </location>
</feature>
<keyword evidence="1 6" id="KW-0489">Methyltransferase</keyword>
<evidence type="ECO:0000313" key="6">
    <source>
        <dbReference type="EMBL" id="PWR03610.1"/>
    </source>
</evidence>
<dbReference type="OrthoDB" id="9801538at2"/>
<evidence type="ECO:0000256" key="1">
    <source>
        <dbReference type="ARBA" id="ARBA00022603"/>
    </source>
</evidence>
<keyword evidence="4" id="KW-0949">S-adenosyl-L-methionine</keyword>
<gene>
    <name evidence="6" type="primary">ubiG</name>
    <name evidence="6" type="ORF">DKT77_05570</name>
</gene>
<reference evidence="6 7" key="1">
    <citation type="submission" date="2018-05" db="EMBL/GenBank/DDBJ databases">
        <title>Rhodobacteraceae gen. nov., sp. nov. isolated from sea water.</title>
        <authorList>
            <person name="Ren Y."/>
        </authorList>
    </citation>
    <scope>NUCLEOTIDE SEQUENCE [LARGE SCALE GENOMIC DNA]</scope>
    <source>
        <strain evidence="6 7">TG-679</strain>
    </source>
</reference>
<protein>
    <submittedName>
        <fullName evidence="6">3-demethylubiquinone-9 3-O-methyltransferase</fullName>
    </submittedName>
</protein>
<dbReference type="Proteomes" id="UP000245680">
    <property type="component" value="Unassembled WGS sequence"/>
</dbReference>
<comment type="caution">
    <text evidence="6">The sequence shown here is derived from an EMBL/GenBank/DDBJ whole genome shotgun (WGS) entry which is preliminary data.</text>
</comment>
<dbReference type="RefSeq" id="WP_109810728.1">
    <property type="nucleotide sequence ID" value="NZ_QGKU01000025.1"/>
</dbReference>
<dbReference type="Gene3D" id="3.40.50.150">
    <property type="entry name" value="Vaccinia Virus protein VP39"/>
    <property type="match status" value="1"/>
</dbReference>
<dbReference type="InterPro" id="IPR010233">
    <property type="entry name" value="UbiG_MeTrfase"/>
</dbReference>
<dbReference type="SUPFAM" id="SSF53335">
    <property type="entry name" value="S-adenosyl-L-methionine-dependent methyltransferases"/>
    <property type="match status" value="1"/>
</dbReference>
<dbReference type="InterPro" id="IPR029063">
    <property type="entry name" value="SAM-dependent_MTases_sf"/>
</dbReference>
<keyword evidence="6" id="KW-0830">Ubiquinone</keyword>
<evidence type="ECO:0000259" key="5">
    <source>
        <dbReference type="Pfam" id="PF08241"/>
    </source>
</evidence>
<dbReference type="GO" id="GO:0032259">
    <property type="term" value="P:methylation"/>
    <property type="evidence" value="ECO:0007669"/>
    <property type="project" value="UniProtKB-KW"/>
</dbReference>